<dbReference type="Pfam" id="PF03151">
    <property type="entry name" value="TPT"/>
    <property type="match status" value="1"/>
</dbReference>
<evidence type="ECO:0000256" key="5">
    <source>
        <dbReference type="SAM" id="MobiDB-lite"/>
    </source>
</evidence>
<feature type="region of interest" description="Disordered" evidence="5">
    <location>
        <begin position="1"/>
        <end position="49"/>
    </location>
</feature>
<keyword evidence="9" id="KW-1185">Reference proteome</keyword>
<dbReference type="SUPFAM" id="SSF103481">
    <property type="entry name" value="Multidrug resistance efflux transporter EmrE"/>
    <property type="match status" value="1"/>
</dbReference>
<dbReference type="GO" id="GO:0016020">
    <property type="term" value="C:membrane"/>
    <property type="evidence" value="ECO:0007669"/>
    <property type="project" value="UniProtKB-SubCell"/>
</dbReference>
<comment type="caution">
    <text evidence="8">The sequence shown here is derived from an EMBL/GenBank/DDBJ whole genome shotgun (WGS) entry which is preliminary data.</text>
</comment>
<evidence type="ECO:0000256" key="6">
    <source>
        <dbReference type="SAM" id="Phobius"/>
    </source>
</evidence>
<evidence type="ECO:0000313" key="8">
    <source>
        <dbReference type="EMBL" id="THH13810.1"/>
    </source>
</evidence>
<dbReference type="Proteomes" id="UP000310158">
    <property type="component" value="Unassembled WGS sequence"/>
</dbReference>
<feature type="domain" description="Sugar phosphate transporter" evidence="7">
    <location>
        <begin position="159"/>
        <end position="381"/>
    </location>
</feature>
<proteinExistence type="predicted"/>
<feature type="transmembrane region" description="Helical" evidence="6">
    <location>
        <begin position="244"/>
        <end position="267"/>
    </location>
</feature>
<evidence type="ECO:0000256" key="2">
    <source>
        <dbReference type="ARBA" id="ARBA00022692"/>
    </source>
</evidence>
<dbReference type="EMBL" id="SGPL01000324">
    <property type="protein sequence ID" value="THH13810.1"/>
    <property type="molecule type" value="Genomic_DNA"/>
</dbReference>
<keyword evidence="2 6" id="KW-0812">Transmembrane</keyword>
<organism evidence="8 9">
    <name type="scientific">Bondarzewia mesenterica</name>
    <dbReference type="NCBI Taxonomy" id="1095465"/>
    <lineage>
        <taxon>Eukaryota</taxon>
        <taxon>Fungi</taxon>
        <taxon>Dikarya</taxon>
        <taxon>Basidiomycota</taxon>
        <taxon>Agaricomycotina</taxon>
        <taxon>Agaricomycetes</taxon>
        <taxon>Russulales</taxon>
        <taxon>Bondarzewiaceae</taxon>
        <taxon>Bondarzewia</taxon>
    </lineage>
</organism>
<feature type="compositionally biased region" description="Pro residues" evidence="5">
    <location>
        <begin position="35"/>
        <end position="45"/>
    </location>
</feature>
<keyword evidence="3 6" id="KW-1133">Transmembrane helix</keyword>
<feature type="transmembrane region" description="Helical" evidence="6">
    <location>
        <begin position="309"/>
        <end position="331"/>
    </location>
</feature>
<reference evidence="8 9" key="1">
    <citation type="submission" date="2019-02" db="EMBL/GenBank/DDBJ databases">
        <title>Genome sequencing of the rare red list fungi Bondarzewia mesenterica.</title>
        <authorList>
            <person name="Buettner E."/>
            <person name="Kellner H."/>
        </authorList>
    </citation>
    <scope>NUCLEOTIDE SEQUENCE [LARGE SCALE GENOMIC DNA]</scope>
    <source>
        <strain evidence="8 9">DSM 108281</strain>
    </source>
</reference>
<protein>
    <recommendedName>
        <fullName evidence="7">Sugar phosphate transporter domain-containing protein</fullName>
    </recommendedName>
</protein>
<dbReference type="InterPro" id="IPR050186">
    <property type="entry name" value="TPT_transporter"/>
</dbReference>
<dbReference type="AlphaFoldDB" id="A0A4S4LU73"/>
<evidence type="ECO:0000259" key="7">
    <source>
        <dbReference type="Pfam" id="PF03151"/>
    </source>
</evidence>
<gene>
    <name evidence="8" type="ORF">EW146_g6454</name>
</gene>
<feature type="transmembrane region" description="Helical" evidence="6">
    <location>
        <begin position="54"/>
        <end position="74"/>
    </location>
</feature>
<evidence type="ECO:0000256" key="3">
    <source>
        <dbReference type="ARBA" id="ARBA00022989"/>
    </source>
</evidence>
<sequence length="387" mass="42753">MSSLLEKSLDNRSDDAQHLQVSPEEEFDNGKESPLPSPVSAPAPKPKSKSQSTAFIIPIWICLSSAVIIYNNYLYNTLNFKFPVFLVTWHLTFAVSPLHHEFYRLPGSIAGIECLDDTLCNSRSFCPMRYTYVLNRPRYRHAYTAAHNPSRRRAQNVHMTKEMFMRSILPIGILFSGSLILSNTAYLYLSVAYIQMLKAFTPVAILLISWAFRIQEPNRKLAIIVCMISGGVALASRGELRFNLIGFLTQAAAVAFEASRLVMIQILLHGLKMDPLVSLHYYAPVCAFINLLVLPFTEGLAPFYEVLRVGPLVLIFNALVAFLLNIAAVFLVSAGSGLVLTLAGVFKDILLITGSVLIFGSLITPLQVLGYSIALGGLVLYKTSGSK</sequence>
<dbReference type="InterPro" id="IPR037185">
    <property type="entry name" value="EmrE-like"/>
</dbReference>
<name>A0A4S4LU73_9AGAM</name>
<evidence type="ECO:0000313" key="9">
    <source>
        <dbReference type="Proteomes" id="UP000310158"/>
    </source>
</evidence>
<dbReference type="OrthoDB" id="6418713at2759"/>
<feature type="transmembrane region" description="Helical" evidence="6">
    <location>
        <begin position="279"/>
        <end position="297"/>
    </location>
</feature>
<accession>A0A4S4LU73</accession>
<feature type="transmembrane region" description="Helical" evidence="6">
    <location>
        <begin position="195"/>
        <end position="214"/>
    </location>
</feature>
<dbReference type="PANTHER" id="PTHR11132">
    <property type="entry name" value="SOLUTE CARRIER FAMILY 35"/>
    <property type="match status" value="1"/>
</dbReference>
<feature type="compositionally biased region" description="Basic and acidic residues" evidence="5">
    <location>
        <begin position="7"/>
        <end position="17"/>
    </location>
</feature>
<feature type="transmembrane region" description="Helical" evidence="6">
    <location>
        <begin position="365"/>
        <end position="381"/>
    </location>
</feature>
<evidence type="ECO:0000256" key="1">
    <source>
        <dbReference type="ARBA" id="ARBA00004141"/>
    </source>
</evidence>
<feature type="transmembrane region" description="Helical" evidence="6">
    <location>
        <begin position="168"/>
        <end position="189"/>
    </location>
</feature>
<evidence type="ECO:0000256" key="4">
    <source>
        <dbReference type="ARBA" id="ARBA00023136"/>
    </source>
</evidence>
<comment type="subcellular location">
    <subcellularLocation>
        <location evidence="1">Membrane</location>
        <topology evidence="1">Multi-pass membrane protein</topology>
    </subcellularLocation>
</comment>
<keyword evidence="4 6" id="KW-0472">Membrane</keyword>
<dbReference type="InterPro" id="IPR004853">
    <property type="entry name" value="Sugar_P_trans_dom"/>
</dbReference>